<gene>
    <name evidence="2" type="ORF">E2C01_026374</name>
</gene>
<reference evidence="2 3" key="1">
    <citation type="submission" date="2019-05" db="EMBL/GenBank/DDBJ databases">
        <title>Another draft genome of Portunus trituberculatus and its Hox gene families provides insights of decapod evolution.</title>
        <authorList>
            <person name="Jeong J.-H."/>
            <person name="Song I."/>
            <person name="Kim S."/>
            <person name="Choi T."/>
            <person name="Kim D."/>
            <person name="Ryu S."/>
            <person name="Kim W."/>
        </authorList>
    </citation>
    <scope>NUCLEOTIDE SEQUENCE [LARGE SCALE GENOMIC DNA]</scope>
    <source>
        <tissue evidence="2">Muscle</tissue>
    </source>
</reference>
<accession>A0A5B7EHZ6</accession>
<keyword evidence="3" id="KW-1185">Reference proteome</keyword>
<dbReference type="AlphaFoldDB" id="A0A5B7EHZ6"/>
<comment type="caution">
    <text evidence="2">The sequence shown here is derived from an EMBL/GenBank/DDBJ whole genome shotgun (WGS) entry which is preliminary data.</text>
</comment>
<feature type="region of interest" description="Disordered" evidence="1">
    <location>
        <begin position="52"/>
        <end position="80"/>
    </location>
</feature>
<evidence type="ECO:0000313" key="3">
    <source>
        <dbReference type="Proteomes" id="UP000324222"/>
    </source>
</evidence>
<dbReference type="EMBL" id="VSRR010002747">
    <property type="protein sequence ID" value="MPC33035.1"/>
    <property type="molecule type" value="Genomic_DNA"/>
</dbReference>
<evidence type="ECO:0000313" key="2">
    <source>
        <dbReference type="EMBL" id="MPC33035.1"/>
    </source>
</evidence>
<proteinExistence type="predicted"/>
<dbReference type="Proteomes" id="UP000324222">
    <property type="component" value="Unassembled WGS sequence"/>
</dbReference>
<sequence length="119" mass="13138">MKTWEGTDEGILKEKGLGVNVVMDERGKGDDDNDGCDDREGNINVRQDVRKGRATDRMAHVSTHPSSGHLRHGPGEPPPFSLEHFLSTEASSVDLSVSRRCWLVQISAKVKADSVITRR</sequence>
<organism evidence="2 3">
    <name type="scientific">Portunus trituberculatus</name>
    <name type="common">Swimming crab</name>
    <name type="synonym">Neptunus trituberculatus</name>
    <dbReference type="NCBI Taxonomy" id="210409"/>
    <lineage>
        <taxon>Eukaryota</taxon>
        <taxon>Metazoa</taxon>
        <taxon>Ecdysozoa</taxon>
        <taxon>Arthropoda</taxon>
        <taxon>Crustacea</taxon>
        <taxon>Multicrustacea</taxon>
        <taxon>Malacostraca</taxon>
        <taxon>Eumalacostraca</taxon>
        <taxon>Eucarida</taxon>
        <taxon>Decapoda</taxon>
        <taxon>Pleocyemata</taxon>
        <taxon>Brachyura</taxon>
        <taxon>Eubrachyura</taxon>
        <taxon>Portunoidea</taxon>
        <taxon>Portunidae</taxon>
        <taxon>Portuninae</taxon>
        <taxon>Portunus</taxon>
    </lineage>
</organism>
<name>A0A5B7EHZ6_PORTR</name>
<protein>
    <submittedName>
        <fullName evidence="2">Uncharacterized protein</fullName>
    </submittedName>
</protein>
<evidence type="ECO:0000256" key="1">
    <source>
        <dbReference type="SAM" id="MobiDB-lite"/>
    </source>
</evidence>